<dbReference type="InterPro" id="IPR010928">
    <property type="entry name" value="MelC1"/>
</dbReference>
<feature type="region of interest" description="Disordered" evidence="4">
    <location>
        <begin position="1"/>
        <end position="24"/>
    </location>
</feature>
<name>A0ABW7Y700_STRCE</name>
<dbReference type="Pfam" id="PF06236">
    <property type="entry name" value="MelC1"/>
    <property type="match status" value="1"/>
</dbReference>
<evidence type="ECO:0000313" key="6">
    <source>
        <dbReference type="Proteomes" id="UP001612415"/>
    </source>
</evidence>
<dbReference type="InterPro" id="IPR023199">
    <property type="entry name" value="GriE/MELC1_sf"/>
</dbReference>
<dbReference type="Proteomes" id="UP001612415">
    <property type="component" value="Unassembled WGS sequence"/>
</dbReference>
<gene>
    <name evidence="5" type="ORF">ACIA8P_26405</name>
</gene>
<comment type="similarity">
    <text evidence="1">Belongs to the melC1 family.</text>
</comment>
<keyword evidence="6" id="KW-1185">Reference proteome</keyword>
<dbReference type="Gene3D" id="3.30.1880.10">
    <property type="entry name" value="protein ne1242 domain like"/>
    <property type="match status" value="1"/>
</dbReference>
<proteinExistence type="inferred from homology"/>
<accession>A0ABW7Y700</accession>
<evidence type="ECO:0000256" key="2">
    <source>
        <dbReference type="ARBA" id="ARBA00022729"/>
    </source>
</evidence>
<protein>
    <submittedName>
        <fullName evidence="5">Tyrosinase family oxidase copper chaperone</fullName>
    </submittedName>
</protein>
<evidence type="ECO:0000313" key="5">
    <source>
        <dbReference type="EMBL" id="MFI5678157.1"/>
    </source>
</evidence>
<feature type="region of interest" description="Disordered" evidence="4">
    <location>
        <begin position="137"/>
        <end position="172"/>
    </location>
</feature>
<organism evidence="5 6">
    <name type="scientific">Streptomyces cellulosae</name>
    <dbReference type="NCBI Taxonomy" id="1968"/>
    <lineage>
        <taxon>Bacteria</taxon>
        <taxon>Bacillati</taxon>
        <taxon>Actinomycetota</taxon>
        <taxon>Actinomycetes</taxon>
        <taxon>Kitasatosporales</taxon>
        <taxon>Streptomycetaceae</taxon>
        <taxon>Streptomyces</taxon>
    </lineage>
</organism>
<sequence>MNSTTNETCSSRADDPGTRGGLSSVVGSVGRRRVLLGLLASGTGAALAPVLTASESAGPAHAGFEETYRRRLIVGVRDRVGRSAHQGSGGWRVTVDGRPLHLMRRADGSWMTMVDHYQSYPTPLAAARAAVDELGPTERLSMPDDSAGHMTGSGTPSRPTGVEGDHHSGVHA</sequence>
<evidence type="ECO:0000256" key="4">
    <source>
        <dbReference type="SAM" id="MobiDB-lite"/>
    </source>
</evidence>
<dbReference type="PROSITE" id="PS51318">
    <property type="entry name" value="TAT"/>
    <property type="match status" value="1"/>
</dbReference>
<comment type="caution">
    <text evidence="5">The sequence shown here is derived from an EMBL/GenBank/DDBJ whole genome shotgun (WGS) entry which is preliminary data.</text>
</comment>
<feature type="compositionally biased region" description="Basic and acidic residues" evidence="4">
    <location>
        <begin position="163"/>
        <end position="172"/>
    </location>
</feature>
<reference evidence="5 6" key="1">
    <citation type="submission" date="2024-10" db="EMBL/GenBank/DDBJ databases">
        <title>The Natural Products Discovery Center: Release of the First 8490 Sequenced Strains for Exploring Actinobacteria Biosynthetic Diversity.</title>
        <authorList>
            <person name="Kalkreuter E."/>
            <person name="Kautsar S.A."/>
            <person name="Yang D."/>
            <person name="Bader C.D."/>
            <person name="Teijaro C.N."/>
            <person name="Fluegel L."/>
            <person name="Davis C.M."/>
            <person name="Simpson J.R."/>
            <person name="Lauterbach L."/>
            <person name="Steele A.D."/>
            <person name="Gui C."/>
            <person name="Meng S."/>
            <person name="Li G."/>
            <person name="Viehrig K."/>
            <person name="Ye F."/>
            <person name="Su P."/>
            <person name="Kiefer A.F."/>
            <person name="Nichols A."/>
            <person name="Cepeda A.J."/>
            <person name="Yan W."/>
            <person name="Fan B."/>
            <person name="Jiang Y."/>
            <person name="Adhikari A."/>
            <person name="Zheng C.-J."/>
            <person name="Schuster L."/>
            <person name="Cowan T.M."/>
            <person name="Smanski M.J."/>
            <person name="Chevrette M.G."/>
            <person name="De Carvalho L.P.S."/>
            <person name="Shen B."/>
        </authorList>
    </citation>
    <scope>NUCLEOTIDE SEQUENCE [LARGE SCALE GENOMIC DNA]</scope>
    <source>
        <strain evidence="5 6">NPDC051599</strain>
    </source>
</reference>
<dbReference type="EMBL" id="JBITDC010000010">
    <property type="protein sequence ID" value="MFI5678157.1"/>
    <property type="molecule type" value="Genomic_DNA"/>
</dbReference>
<evidence type="ECO:0000256" key="3">
    <source>
        <dbReference type="ARBA" id="ARBA00023008"/>
    </source>
</evidence>
<feature type="compositionally biased region" description="Polar residues" evidence="4">
    <location>
        <begin position="1"/>
        <end position="11"/>
    </location>
</feature>
<evidence type="ECO:0000256" key="1">
    <source>
        <dbReference type="ARBA" id="ARBA00009871"/>
    </source>
</evidence>
<dbReference type="RefSeq" id="WP_398658717.1">
    <property type="nucleotide sequence ID" value="NZ_JBITDC010000010.1"/>
</dbReference>
<keyword evidence="2" id="KW-0732">Signal</keyword>
<keyword evidence="3" id="KW-0186">Copper</keyword>
<dbReference type="InterPro" id="IPR006311">
    <property type="entry name" value="TAT_signal"/>
</dbReference>